<protein>
    <submittedName>
        <fullName evidence="2">DUF4192 domain-containing protein</fullName>
    </submittedName>
</protein>
<dbReference type="InterPro" id="IPR025447">
    <property type="entry name" value="DUF4192"/>
</dbReference>
<evidence type="ECO:0000256" key="1">
    <source>
        <dbReference type="SAM" id="MobiDB-lite"/>
    </source>
</evidence>
<evidence type="ECO:0000313" key="2">
    <source>
        <dbReference type="EMBL" id="MFC7244772.1"/>
    </source>
</evidence>
<gene>
    <name evidence="2" type="ORF">ACFQO7_20035</name>
</gene>
<feature type="region of interest" description="Disordered" evidence="1">
    <location>
        <begin position="191"/>
        <end position="232"/>
    </location>
</feature>
<evidence type="ECO:0000313" key="3">
    <source>
        <dbReference type="Proteomes" id="UP001596392"/>
    </source>
</evidence>
<organism evidence="2 3">
    <name type="scientific">Catellatospora aurea</name>
    <dbReference type="NCBI Taxonomy" id="1337874"/>
    <lineage>
        <taxon>Bacteria</taxon>
        <taxon>Bacillati</taxon>
        <taxon>Actinomycetota</taxon>
        <taxon>Actinomycetes</taxon>
        <taxon>Micromonosporales</taxon>
        <taxon>Micromonosporaceae</taxon>
        <taxon>Catellatospora</taxon>
    </lineage>
</organism>
<dbReference type="EMBL" id="JBHTAC010000019">
    <property type="protein sequence ID" value="MFC7244772.1"/>
    <property type="molecule type" value="Genomic_DNA"/>
</dbReference>
<dbReference type="Pfam" id="PF13830">
    <property type="entry name" value="DUF4192"/>
    <property type="match status" value="2"/>
</dbReference>
<keyword evidence="3" id="KW-1185">Reference proteome</keyword>
<dbReference type="RefSeq" id="WP_376807757.1">
    <property type="nucleotide sequence ID" value="NZ_JBHTAC010000019.1"/>
</dbReference>
<name>A0ABW2GXM8_9ACTN</name>
<accession>A0ABW2GXM8</accession>
<comment type="caution">
    <text evidence="2">The sequence shown here is derived from an EMBL/GenBank/DDBJ whole genome shotgun (WGS) entry which is preliminary data.</text>
</comment>
<feature type="compositionally biased region" description="Low complexity" evidence="1">
    <location>
        <begin position="213"/>
        <end position="222"/>
    </location>
</feature>
<proteinExistence type="predicted"/>
<sequence>MTTDTPTYTFTERADLLGYVPYLLGFHPADSVVVLGLADRRIGVAARADLGRPRPETVRRLSRLLTAAGRGSAAITSVVLVGYGPDPTAADVTRSVANALDARGYHVREVLLHAGERYHCLQCDECTPPGGAPFDPSTTAAAAIATYEGLVAQPDRAAVERLVRPIGGLAAIAMAQAVDRAEQRLAALLGDDEAGTGPGSGGHGGDDARSAARRPSASDSESGSGGAGEGEADGRLVRAGVFAVDEALRTAEAGGRLDDDEAAWLTVLLLDLRCRDHAWQRTDAEPWQLDLWLDLTRRGEPELLAPVASLLAWCAWRSGNGVLAGAAVRRALLADPAYTLAHLLSEALDQAVPPGSIGPWPVP</sequence>
<reference evidence="3" key="1">
    <citation type="journal article" date="2019" name="Int. J. Syst. Evol. Microbiol.">
        <title>The Global Catalogue of Microorganisms (GCM) 10K type strain sequencing project: providing services to taxonomists for standard genome sequencing and annotation.</title>
        <authorList>
            <consortium name="The Broad Institute Genomics Platform"/>
            <consortium name="The Broad Institute Genome Sequencing Center for Infectious Disease"/>
            <person name="Wu L."/>
            <person name="Ma J."/>
        </authorList>
    </citation>
    <scope>NUCLEOTIDE SEQUENCE [LARGE SCALE GENOMIC DNA]</scope>
    <source>
        <strain evidence="3">CGMCC 1.9106</strain>
    </source>
</reference>
<dbReference type="Proteomes" id="UP001596392">
    <property type="component" value="Unassembled WGS sequence"/>
</dbReference>